<dbReference type="Proteomes" id="UP000317650">
    <property type="component" value="Chromosome 6"/>
</dbReference>
<protein>
    <submittedName>
        <fullName evidence="1">Uncharacterized protein</fullName>
    </submittedName>
</protein>
<dbReference type="PANTHER" id="PTHR35704:SF1">
    <property type="entry name" value="OS02G0254600 PROTEIN"/>
    <property type="match status" value="1"/>
</dbReference>
<proteinExistence type="predicted"/>
<dbReference type="EMBL" id="PYDT01000009">
    <property type="protein sequence ID" value="THU49942.1"/>
    <property type="molecule type" value="Genomic_DNA"/>
</dbReference>
<gene>
    <name evidence="1" type="ORF">C4D60_Mb06t14890</name>
</gene>
<dbReference type="AlphaFoldDB" id="A0A4S8IQL1"/>
<comment type="caution">
    <text evidence="1">The sequence shown here is derived from an EMBL/GenBank/DDBJ whole genome shotgun (WGS) entry which is preliminary data.</text>
</comment>
<accession>A0A4S8IQL1</accession>
<organism evidence="1 2">
    <name type="scientific">Musa balbisiana</name>
    <name type="common">Banana</name>
    <dbReference type="NCBI Taxonomy" id="52838"/>
    <lineage>
        <taxon>Eukaryota</taxon>
        <taxon>Viridiplantae</taxon>
        <taxon>Streptophyta</taxon>
        <taxon>Embryophyta</taxon>
        <taxon>Tracheophyta</taxon>
        <taxon>Spermatophyta</taxon>
        <taxon>Magnoliopsida</taxon>
        <taxon>Liliopsida</taxon>
        <taxon>Zingiberales</taxon>
        <taxon>Musaceae</taxon>
        <taxon>Musa</taxon>
    </lineage>
</organism>
<keyword evidence="2" id="KW-1185">Reference proteome</keyword>
<reference evidence="1 2" key="1">
    <citation type="journal article" date="2019" name="Nat. Plants">
        <title>Genome sequencing of Musa balbisiana reveals subgenome evolution and function divergence in polyploid bananas.</title>
        <authorList>
            <person name="Yao X."/>
        </authorList>
    </citation>
    <scope>NUCLEOTIDE SEQUENCE [LARGE SCALE GENOMIC DNA]</scope>
    <source>
        <strain evidence="2">cv. DH-PKW</strain>
        <tissue evidence="1">Leaves</tissue>
    </source>
</reference>
<dbReference type="PANTHER" id="PTHR35704">
    <property type="entry name" value="OS02G0254600 PROTEIN"/>
    <property type="match status" value="1"/>
</dbReference>
<sequence>MEWKLKGEVLKTKRSQLGGEKVSTDRLKSVVLTVHVRGGAALWRGWQCEKESAIAFSRHKNPLLIGDGSLLVDHHHTFRPPLTPRHDELAHLLKTHEASLWFLVVLGFMGNRMERCAPRQAEEDMEKEKGDGGCKIKMLLTRKELAWLELHLKEKGEQRLEDVLVEMGRERQKERGKGRGGWKPTLESIVEIPEVQTCNNVAV</sequence>
<evidence type="ECO:0000313" key="1">
    <source>
        <dbReference type="EMBL" id="THU49942.1"/>
    </source>
</evidence>
<evidence type="ECO:0000313" key="2">
    <source>
        <dbReference type="Proteomes" id="UP000317650"/>
    </source>
</evidence>
<name>A0A4S8IQL1_MUSBA</name>